<comment type="caution">
    <text evidence="5">The sequence shown here is derived from an EMBL/GenBank/DDBJ whole genome shotgun (WGS) entry which is preliminary data.</text>
</comment>
<evidence type="ECO:0000313" key="6">
    <source>
        <dbReference type="Proteomes" id="UP000663841"/>
    </source>
</evidence>
<dbReference type="InterPro" id="IPR001138">
    <property type="entry name" value="Zn2Cys6_DnaBD"/>
</dbReference>
<sequence length="558" mass="63033">MIYSDSTKVTSLGHKIRPGPKGTSCLTCKQRHKKCDQRLPTCERCKKGGFACLGYDHNSDRRVIPQVAQPSQRLIASWPAEDNSASSSYSRSSRSSPSEIGGFNETLERYGGSTTTLGSSLELRNNKDELALSSQLIPNRADGPLLTFQKLINLYTQLPYSPSDPLKAFLANPMFDDYVLVQQEKLAQQWYFQPTEGQIKGFQKGVTSRLQNSLASIPRWISLIDVGICEAFLKGDASQTQLHNLWITHIQNTLKRELSYDTTSHEVQEQRSDLIHVSLLKVMITHSSYTYQILRSITPAFLQVVFSDPTLWPRDCNPTYIPLSSILCAEPHELAYFALIDCSCAMAFGLPQQLEYDTTVSSKLNRFSFHQWANGCPTEFQLVLADINACRDQSSNARSWTDIEGWLLAWQSRPAQYEFTESWMTVAWYAVQESWRLALLAYLYMAVCNVSSDDPRVQSCVTQILPVLGTVKRRESSGAEVLLFVQYLIAGICARKEAHRRIVRDTMAGTKEPKFWLMRGSDFVPVLDHLWHGAGAGGRPVQWIDYMRSREATLPVIL</sequence>
<dbReference type="PANTHER" id="PTHR37534:SF46">
    <property type="entry name" value="ZN(II)2CYS6 TRANSCRIPTION FACTOR (EUROFUNG)"/>
    <property type="match status" value="1"/>
</dbReference>
<dbReference type="Gene3D" id="4.10.240.10">
    <property type="entry name" value="Zn(2)-C6 fungal-type DNA-binding domain"/>
    <property type="match status" value="1"/>
</dbReference>
<dbReference type="EMBL" id="CAJMWW010000247">
    <property type="protein sequence ID" value="CAE6460530.1"/>
    <property type="molecule type" value="Genomic_DNA"/>
</dbReference>
<gene>
    <name evidence="5" type="ORF">RDB_LOCUS150024</name>
</gene>
<protein>
    <recommendedName>
        <fullName evidence="4">Zn(2)-C6 fungal-type domain-containing protein</fullName>
    </recommendedName>
</protein>
<dbReference type="PROSITE" id="PS00463">
    <property type="entry name" value="ZN2_CY6_FUNGAL_1"/>
    <property type="match status" value="1"/>
</dbReference>
<dbReference type="InterPro" id="IPR036864">
    <property type="entry name" value="Zn2-C6_fun-type_DNA-bd_sf"/>
</dbReference>
<dbReference type="CDD" id="cd00067">
    <property type="entry name" value="GAL4"/>
    <property type="match status" value="1"/>
</dbReference>
<reference evidence="5" key="1">
    <citation type="submission" date="2021-01" db="EMBL/GenBank/DDBJ databases">
        <authorList>
            <person name="Kaushik A."/>
        </authorList>
    </citation>
    <scope>NUCLEOTIDE SEQUENCE</scope>
    <source>
        <strain evidence="5">AG3-T5</strain>
    </source>
</reference>
<feature type="region of interest" description="Disordered" evidence="3">
    <location>
        <begin position="82"/>
        <end position="107"/>
    </location>
</feature>
<comment type="subcellular location">
    <subcellularLocation>
        <location evidence="1">Nucleus</location>
    </subcellularLocation>
</comment>
<accession>A0A8H3BL86</accession>
<feature type="domain" description="Zn(2)-C6 fungal-type" evidence="4">
    <location>
        <begin position="24"/>
        <end position="52"/>
    </location>
</feature>
<feature type="compositionally biased region" description="Low complexity" evidence="3">
    <location>
        <begin position="84"/>
        <end position="98"/>
    </location>
</feature>
<evidence type="ECO:0000313" key="5">
    <source>
        <dbReference type="EMBL" id="CAE6460530.1"/>
    </source>
</evidence>
<dbReference type="GO" id="GO:0008270">
    <property type="term" value="F:zinc ion binding"/>
    <property type="evidence" value="ECO:0007669"/>
    <property type="project" value="InterPro"/>
</dbReference>
<keyword evidence="2" id="KW-0539">Nucleus</keyword>
<dbReference type="PANTHER" id="PTHR37534">
    <property type="entry name" value="TRANSCRIPTIONAL ACTIVATOR PROTEIN UGA3"/>
    <property type="match status" value="1"/>
</dbReference>
<dbReference type="GO" id="GO:0005634">
    <property type="term" value="C:nucleus"/>
    <property type="evidence" value="ECO:0007669"/>
    <property type="project" value="UniProtKB-SubCell"/>
</dbReference>
<dbReference type="SMART" id="SM00066">
    <property type="entry name" value="GAL4"/>
    <property type="match status" value="1"/>
</dbReference>
<organism evidence="5 6">
    <name type="scientific">Rhizoctonia solani</name>
    <dbReference type="NCBI Taxonomy" id="456999"/>
    <lineage>
        <taxon>Eukaryota</taxon>
        <taxon>Fungi</taxon>
        <taxon>Dikarya</taxon>
        <taxon>Basidiomycota</taxon>
        <taxon>Agaricomycotina</taxon>
        <taxon>Agaricomycetes</taxon>
        <taxon>Cantharellales</taxon>
        <taxon>Ceratobasidiaceae</taxon>
        <taxon>Rhizoctonia</taxon>
    </lineage>
</organism>
<dbReference type="Proteomes" id="UP000663841">
    <property type="component" value="Unassembled WGS sequence"/>
</dbReference>
<dbReference type="InterPro" id="IPR021858">
    <property type="entry name" value="Fun_TF"/>
</dbReference>
<proteinExistence type="predicted"/>
<evidence type="ECO:0000259" key="4">
    <source>
        <dbReference type="PROSITE" id="PS50048"/>
    </source>
</evidence>
<dbReference type="Pfam" id="PF11951">
    <property type="entry name" value="Fungal_trans_2"/>
    <property type="match status" value="1"/>
</dbReference>
<dbReference type="PROSITE" id="PS50048">
    <property type="entry name" value="ZN2_CY6_FUNGAL_2"/>
    <property type="match status" value="1"/>
</dbReference>
<evidence type="ECO:0000256" key="1">
    <source>
        <dbReference type="ARBA" id="ARBA00004123"/>
    </source>
</evidence>
<dbReference type="SUPFAM" id="SSF57701">
    <property type="entry name" value="Zn2/Cys6 DNA-binding domain"/>
    <property type="match status" value="1"/>
</dbReference>
<dbReference type="GO" id="GO:0000981">
    <property type="term" value="F:DNA-binding transcription factor activity, RNA polymerase II-specific"/>
    <property type="evidence" value="ECO:0007669"/>
    <property type="project" value="InterPro"/>
</dbReference>
<name>A0A8H3BL86_9AGAM</name>
<dbReference type="Pfam" id="PF00172">
    <property type="entry name" value="Zn_clus"/>
    <property type="match status" value="1"/>
</dbReference>
<evidence type="ECO:0000256" key="2">
    <source>
        <dbReference type="ARBA" id="ARBA00023242"/>
    </source>
</evidence>
<evidence type="ECO:0000256" key="3">
    <source>
        <dbReference type="SAM" id="MobiDB-lite"/>
    </source>
</evidence>
<dbReference type="AlphaFoldDB" id="A0A8H3BL86"/>